<organism evidence="8">
    <name type="scientific">marine sediment metagenome</name>
    <dbReference type="NCBI Taxonomy" id="412755"/>
    <lineage>
        <taxon>unclassified sequences</taxon>
        <taxon>metagenomes</taxon>
        <taxon>ecological metagenomes</taxon>
    </lineage>
</organism>
<dbReference type="GO" id="GO:0003899">
    <property type="term" value="F:DNA-directed RNA polymerase activity"/>
    <property type="evidence" value="ECO:0007669"/>
    <property type="project" value="UniProtKB-EC"/>
</dbReference>
<dbReference type="GO" id="GO:0006351">
    <property type="term" value="P:DNA-templated transcription"/>
    <property type="evidence" value="ECO:0007669"/>
    <property type="project" value="InterPro"/>
</dbReference>
<dbReference type="InterPro" id="IPR003716">
    <property type="entry name" value="DNA-dir_RNA_pol_omega"/>
</dbReference>
<dbReference type="InterPro" id="IPR036161">
    <property type="entry name" value="RPB6/omega-like_sf"/>
</dbReference>
<dbReference type="HAMAP" id="MF_00366">
    <property type="entry name" value="RNApol_bact_RpoZ"/>
    <property type="match status" value="1"/>
</dbReference>
<evidence type="ECO:0000256" key="7">
    <source>
        <dbReference type="ARBA" id="ARBA00048552"/>
    </source>
</evidence>
<sequence>MIDELKSEEIVNKVGGRFKLTALIQKRLGELLQGSRPLIEDAAGKTMLEIVIQEILQDKIAVDDGLPAKASGNTKKN</sequence>
<dbReference type="EMBL" id="BARS01001023">
    <property type="protein sequence ID" value="GAF85012.1"/>
    <property type="molecule type" value="Genomic_DNA"/>
</dbReference>
<dbReference type="GO" id="GO:0003677">
    <property type="term" value="F:DNA binding"/>
    <property type="evidence" value="ECO:0007669"/>
    <property type="project" value="InterPro"/>
</dbReference>
<protein>
    <recommendedName>
        <fullName evidence="2">DNA-directed RNA polymerase</fullName>
        <ecNumber evidence="2">2.7.7.6</ecNumber>
    </recommendedName>
</protein>
<dbReference type="Pfam" id="PF01192">
    <property type="entry name" value="RNA_pol_Rpb6"/>
    <property type="match status" value="1"/>
</dbReference>
<dbReference type="GO" id="GO:0000428">
    <property type="term" value="C:DNA-directed RNA polymerase complex"/>
    <property type="evidence" value="ECO:0007669"/>
    <property type="project" value="UniProtKB-KW"/>
</dbReference>
<evidence type="ECO:0000256" key="2">
    <source>
        <dbReference type="ARBA" id="ARBA00012418"/>
    </source>
</evidence>
<comment type="catalytic activity">
    <reaction evidence="7">
        <text>RNA(n) + a ribonucleoside 5'-triphosphate = RNA(n+1) + diphosphate</text>
        <dbReference type="Rhea" id="RHEA:21248"/>
        <dbReference type="Rhea" id="RHEA-COMP:14527"/>
        <dbReference type="Rhea" id="RHEA-COMP:17342"/>
        <dbReference type="ChEBI" id="CHEBI:33019"/>
        <dbReference type="ChEBI" id="CHEBI:61557"/>
        <dbReference type="ChEBI" id="CHEBI:140395"/>
        <dbReference type="EC" id="2.7.7.6"/>
    </reaction>
</comment>
<reference evidence="8" key="1">
    <citation type="journal article" date="2014" name="Front. Microbiol.">
        <title>High frequency of phylogenetically diverse reductive dehalogenase-homologous genes in deep subseafloor sedimentary metagenomes.</title>
        <authorList>
            <person name="Kawai M."/>
            <person name="Futagami T."/>
            <person name="Toyoda A."/>
            <person name="Takaki Y."/>
            <person name="Nishi S."/>
            <person name="Hori S."/>
            <person name="Arai W."/>
            <person name="Tsubouchi T."/>
            <person name="Morono Y."/>
            <person name="Uchiyama I."/>
            <person name="Ito T."/>
            <person name="Fujiyama A."/>
            <person name="Inagaki F."/>
            <person name="Takami H."/>
        </authorList>
    </citation>
    <scope>NUCLEOTIDE SEQUENCE</scope>
    <source>
        <strain evidence="8">Expedition CK06-06</strain>
    </source>
</reference>
<dbReference type="SUPFAM" id="SSF63562">
    <property type="entry name" value="RPB6/omega subunit-like"/>
    <property type="match status" value="1"/>
</dbReference>
<evidence type="ECO:0000256" key="5">
    <source>
        <dbReference type="ARBA" id="ARBA00022695"/>
    </source>
</evidence>
<evidence type="ECO:0000256" key="3">
    <source>
        <dbReference type="ARBA" id="ARBA00022478"/>
    </source>
</evidence>
<keyword evidence="5" id="KW-0548">Nucleotidyltransferase</keyword>
<keyword evidence="3" id="KW-0240">DNA-directed RNA polymerase</keyword>
<evidence type="ECO:0000256" key="6">
    <source>
        <dbReference type="ARBA" id="ARBA00023163"/>
    </source>
</evidence>
<dbReference type="EC" id="2.7.7.6" evidence="2"/>
<keyword evidence="6" id="KW-0804">Transcription</keyword>
<evidence type="ECO:0000313" key="8">
    <source>
        <dbReference type="EMBL" id="GAF85012.1"/>
    </source>
</evidence>
<name>X0TA18_9ZZZZ</name>
<keyword evidence="4" id="KW-0808">Transferase</keyword>
<evidence type="ECO:0000256" key="1">
    <source>
        <dbReference type="ARBA" id="ARBA00006711"/>
    </source>
</evidence>
<dbReference type="InterPro" id="IPR006110">
    <property type="entry name" value="Pol_omega/Rpo6/RPB6"/>
</dbReference>
<comment type="similarity">
    <text evidence="1">Belongs to the RNA polymerase subunit omega family.</text>
</comment>
<comment type="caution">
    <text evidence="8">The sequence shown here is derived from an EMBL/GenBank/DDBJ whole genome shotgun (WGS) entry which is preliminary data.</text>
</comment>
<proteinExistence type="inferred from homology"/>
<dbReference type="Gene3D" id="3.90.940.10">
    <property type="match status" value="1"/>
</dbReference>
<dbReference type="AlphaFoldDB" id="X0TA18"/>
<accession>X0TA18</accession>
<evidence type="ECO:0000256" key="4">
    <source>
        <dbReference type="ARBA" id="ARBA00022679"/>
    </source>
</evidence>
<gene>
    <name evidence="8" type="ORF">S01H1_02175</name>
</gene>